<sequence>MNRSPPSFCMFSTDEISRFTEEFWCDDTAIDRTLANTIASNTPDARSNPFGAITALLPPMISTPLNIIGGFLEGLFGLFSGPSEQEIPQDKTPPILSCPYVPDFTIPRGQTTVRVNIPRPTYSDNQDGAGDCQLTESPTLDGQRLSAGSYDVSFQVYDSSGNPSDTCTIRFEVKGITCKSISWPSDLASITCTPNVAGPPVWGTRCQYTCLPGYHIVGGNTRTCEHAGGSTGWLPTTSVQCEEDTCDVILAPPHGTVTCTNENKYRSICQVECDVGYLPEDPNKISAVCQAGGAWDRGNQDREYPLTTCKDFQPPVFVSCPEDVMVFAERNKETAEAFWEEPIAMDKVDNTLEVPATVLLSEGSPPGSTFTRGQHLIKYTATDVSSNEATCSFSVIVQVITCPPIRYTLKAELSCPNGYVYGSSCSFGCETGYPVVGPTSFSCERNYSNSEPVGYWDWGSSGSQPFCQIVPCPTLRPPNNGALACDGWAYGTFCLIQCNENWDVPLGTPERYVCETLSGTWDPDDDVPDCALPRDPDSMNLPSELYYYSGDCRDPETQVQIQENFIAILNSSDYSDICQLFVECAAENVQVICGNVTTRSGQPSFQLQVTFDLTVKIKQQTDQHASYFEVEDTLFAMANKIDERVKGGNFSLDNVTAIDLEVQPDSFVTDDWTNLVCGPGYMPNYDSYMCEGCIKGSYLDKDSCKKCETGLFQDEDGQTACKPCPSSTWTVKKGSRGIEQCLGICQPGWYSDTGLEPCAQCEMGHYQSMTGKKECGRCPSGQTTMILGAKAMDECVGNDLVFNTSSRVQLKGTPSDLQGLTVSFWIRPQVNTSDGSILYLQSESNTLFAVRKSDNLELTLPSASVFRTGISLNDGKWHNFVVTARPMEQDCKVYVDGAESWSQQLPNDTATVFPANMQIVIGNNGGGSFAGDITAFGLWNGTKPESTLLQMSQSCYFDDSDAIITWADVLKSTGEDIKQRIPSTCDDHNDCNPSPCGGHAIACQDQIGSYRCVCEIGFTGVHCEVNINDCHDGSCRNGGTCVDGIANYTCVCPDGFNGKLCEKGIVNGGWGEWTDWTPCSATCGNGTHQRWRQCNNPPPKEDGKNCAGPSTNSGTCRIMDCPSCLELKPPSGVIMDCYRNDTEDKEYCHIDCGPGMEFSKPPLPLYTCGPESQYKWNHQTQNNPKAILPACAHGHIPKAFSLDYEMEYPDLYCTSPEESQRVVEAIKNKGSQNVQDVDCVRKKTCNVTLEVHNCGTYEKSILPASLGLEIRGEVSGTFDVESIDENGNITNEGLETLSNLSETIVDLASAAEEIKNKSTSNDFAVVIDGQSFELDANGSKPRLIPDCQPGMIIQRMICVYCAPGTYYQDRTCVRCPKGTFQDQEGQMSCVSCPEGFTTAGVGSNNNSDCYEEPMTTQAEQSSTMMTDGIDYSSPILSTLSASSLVPNVAGNMEENNDGSLNITTIAIAVVVSTILLTVAIGVGAFLCKRKRKRKAKIAAESSFELYRRSSSNTSDNESKPPLTPF</sequence>
<dbReference type="InterPro" id="IPR000742">
    <property type="entry name" value="EGF"/>
</dbReference>
<dbReference type="Pfam" id="PF00008">
    <property type="entry name" value="EGF"/>
    <property type="match status" value="1"/>
</dbReference>
<dbReference type="Pfam" id="PF02494">
    <property type="entry name" value="HYR"/>
    <property type="match status" value="2"/>
</dbReference>
<evidence type="ECO:0000256" key="13">
    <source>
        <dbReference type="PROSITE-ProRule" id="PRU00302"/>
    </source>
</evidence>
<dbReference type="SMART" id="SM00179">
    <property type="entry name" value="EGF_CA"/>
    <property type="match status" value="2"/>
</dbReference>
<evidence type="ECO:0000313" key="20">
    <source>
        <dbReference type="Proteomes" id="UP000515135"/>
    </source>
</evidence>
<evidence type="ECO:0000256" key="4">
    <source>
        <dbReference type="ARBA" id="ARBA00022692"/>
    </source>
</evidence>
<feature type="domain" description="Sushi" evidence="19">
    <location>
        <begin position="176"/>
        <end position="243"/>
    </location>
</feature>
<keyword evidence="8 15" id="KW-1133">Transmembrane helix</keyword>
<dbReference type="SUPFAM" id="SSF57184">
    <property type="entry name" value="Growth factor receptor domain"/>
    <property type="match status" value="2"/>
</dbReference>
<dbReference type="PROSITE" id="PS01186">
    <property type="entry name" value="EGF_2"/>
    <property type="match status" value="2"/>
</dbReference>
<keyword evidence="11" id="KW-0325">Glycoprotein</keyword>
<dbReference type="GO" id="GO:0007219">
    <property type="term" value="P:Notch signaling pathway"/>
    <property type="evidence" value="ECO:0007669"/>
    <property type="project" value="UniProtKB-KW"/>
</dbReference>
<evidence type="ECO:0000256" key="6">
    <source>
        <dbReference type="ARBA" id="ARBA00022737"/>
    </source>
</evidence>
<dbReference type="InterPro" id="IPR009030">
    <property type="entry name" value="Growth_fac_rcpt_cys_sf"/>
</dbReference>
<dbReference type="SUPFAM" id="SSF57535">
    <property type="entry name" value="Complement control module/SCR domain"/>
    <property type="match status" value="4"/>
</dbReference>
<evidence type="ECO:0000256" key="11">
    <source>
        <dbReference type="ARBA" id="ARBA00023180"/>
    </source>
</evidence>
<evidence type="ECO:0000256" key="5">
    <source>
        <dbReference type="ARBA" id="ARBA00022729"/>
    </source>
</evidence>
<keyword evidence="7" id="KW-0914">Notch signaling pathway</keyword>
<keyword evidence="3 12" id="KW-0245">EGF-like domain</keyword>
<dbReference type="Gene3D" id="2.10.25.10">
    <property type="entry name" value="Laminin"/>
    <property type="match status" value="2"/>
</dbReference>
<evidence type="ECO:0000256" key="12">
    <source>
        <dbReference type="PROSITE-ProRule" id="PRU00076"/>
    </source>
</evidence>
<dbReference type="PROSITE" id="PS00022">
    <property type="entry name" value="EGF_1"/>
    <property type="match status" value="2"/>
</dbReference>
<dbReference type="GO" id="GO:0016020">
    <property type="term" value="C:membrane"/>
    <property type="evidence" value="ECO:0007669"/>
    <property type="project" value="UniProtKB-SubCell"/>
</dbReference>
<feature type="domain" description="EGF-like" evidence="17">
    <location>
        <begin position="987"/>
        <end position="1024"/>
    </location>
</feature>
<dbReference type="InterPro" id="IPR001791">
    <property type="entry name" value="Laminin_G"/>
</dbReference>
<evidence type="ECO:0000259" key="18">
    <source>
        <dbReference type="PROSITE" id="PS50825"/>
    </source>
</evidence>
<keyword evidence="2" id="KW-0217">Developmental protein</keyword>
<dbReference type="FunFam" id="2.10.25.10:FF:000146">
    <property type="entry name" value="Putative neurogenic locus notch"/>
    <property type="match status" value="1"/>
</dbReference>
<feature type="domain" description="Sushi" evidence="19">
    <location>
        <begin position="400"/>
        <end position="469"/>
    </location>
</feature>
<feature type="disulfide bond" evidence="12">
    <location>
        <begin position="1014"/>
        <end position="1023"/>
    </location>
</feature>
<evidence type="ECO:0000259" key="16">
    <source>
        <dbReference type="PROSITE" id="PS50025"/>
    </source>
</evidence>
<dbReference type="InterPro" id="IPR000884">
    <property type="entry name" value="TSP1_rpt"/>
</dbReference>
<evidence type="ECO:0000259" key="19">
    <source>
        <dbReference type="PROSITE" id="PS50923"/>
    </source>
</evidence>
<evidence type="ECO:0000256" key="2">
    <source>
        <dbReference type="ARBA" id="ARBA00022473"/>
    </source>
</evidence>
<evidence type="ECO:0000256" key="15">
    <source>
        <dbReference type="SAM" id="Phobius"/>
    </source>
</evidence>
<dbReference type="InterPro" id="IPR035976">
    <property type="entry name" value="Sushi/SCR/CCP_sf"/>
</dbReference>
<accession>A0A6P4Y2K9</accession>
<dbReference type="FunFam" id="2.10.25.10:FF:000080">
    <property type="entry name" value="Neurogenic locus notch 1"/>
    <property type="match status" value="1"/>
</dbReference>
<dbReference type="KEGG" id="bbel:109464142"/>
<dbReference type="SUPFAM" id="SSF49899">
    <property type="entry name" value="Concanavalin A-like lectins/glucanases"/>
    <property type="match status" value="1"/>
</dbReference>
<dbReference type="FunFam" id="2.20.100.10:FF:000001">
    <property type="entry name" value="semaphorin-5A isoform X1"/>
    <property type="match status" value="1"/>
</dbReference>
<dbReference type="GO" id="GO:0005509">
    <property type="term" value="F:calcium ion binding"/>
    <property type="evidence" value="ECO:0007669"/>
    <property type="project" value="InterPro"/>
</dbReference>
<dbReference type="Pfam" id="PF00084">
    <property type="entry name" value="Sushi"/>
    <property type="match status" value="3"/>
</dbReference>
<dbReference type="PROSITE" id="PS00010">
    <property type="entry name" value="ASX_HYDROXYL"/>
    <property type="match status" value="2"/>
</dbReference>
<feature type="region of interest" description="Disordered" evidence="14">
    <location>
        <begin position="1505"/>
        <end position="1525"/>
    </location>
</feature>
<keyword evidence="10 12" id="KW-1015">Disulfide bond</keyword>
<dbReference type="PROSITE" id="PS50026">
    <property type="entry name" value="EGF_3"/>
    <property type="match status" value="2"/>
</dbReference>
<evidence type="ECO:0000256" key="1">
    <source>
        <dbReference type="ARBA" id="ARBA00004479"/>
    </source>
</evidence>
<feature type="domain" description="Sushi" evidence="19">
    <location>
        <begin position="470"/>
        <end position="532"/>
    </location>
</feature>
<keyword evidence="5" id="KW-0732">Signal</keyword>
<dbReference type="Proteomes" id="UP000515135">
    <property type="component" value="Unplaced"/>
</dbReference>
<dbReference type="PANTHER" id="PTHR46343">
    <property type="entry name" value="HYR DOMAIN-CONTAINING PROTEIN"/>
    <property type="match status" value="1"/>
</dbReference>
<evidence type="ECO:0000256" key="3">
    <source>
        <dbReference type="ARBA" id="ARBA00022536"/>
    </source>
</evidence>
<dbReference type="PROSITE" id="PS50092">
    <property type="entry name" value="TSP1"/>
    <property type="match status" value="1"/>
</dbReference>
<dbReference type="CDD" id="cd00110">
    <property type="entry name" value="LamG"/>
    <property type="match status" value="1"/>
</dbReference>
<dbReference type="SUPFAM" id="SSF57196">
    <property type="entry name" value="EGF/Laminin"/>
    <property type="match status" value="2"/>
</dbReference>
<dbReference type="InterPro" id="IPR011641">
    <property type="entry name" value="Tyr-kin_ephrin_A/B_rcpt-like"/>
</dbReference>
<comment type="subcellular location">
    <subcellularLocation>
        <location evidence="1">Membrane</location>
        <topology evidence="1">Single-pass type I membrane protein</topology>
    </subcellularLocation>
</comment>
<feature type="domain" description="HYR" evidence="18">
    <location>
        <begin position="310"/>
        <end position="399"/>
    </location>
</feature>
<dbReference type="Pfam" id="PF07699">
    <property type="entry name" value="Ephrin_rec_like"/>
    <property type="match status" value="3"/>
</dbReference>
<dbReference type="SMART" id="SM00209">
    <property type="entry name" value="TSP1"/>
    <property type="match status" value="1"/>
</dbReference>
<feature type="domain" description="HYR" evidence="18">
    <location>
        <begin position="89"/>
        <end position="175"/>
    </location>
</feature>
<dbReference type="PROSITE" id="PS50825">
    <property type="entry name" value="HYR"/>
    <property type="match status" value="2"/>
</dbReference>
<feature type="domain" description="EGF-like" evidence="17">
    <location>
        <begin position="1026"/>
        <end position="1062"/>
    </location>
</feature>
<dbReference type="GeneID" id="109464142"/>
<dbReference type="Pfam" id="PF00090">
    <property type="entry name" value="TSP_1"/>
    <property type="match status" value="1"/>
</dbReference>
<dbReference type="InterPro" id="IPR003410">
    <property type="entry name" value="HYR_dom"/>
</dbReference>
<dbReference type="Gene3D" id="2.60.120.200">
    <property type="match status" value="1"/>
</dbReference>
<dbReference type="SMART" id="SM01411">
    <property type="entry name" value="Ephrin_rec_like"/>
    <property type="match status" value="3"/>
</dbReference>
<evidence type="ECO:0000256" key="10">
    <source>
        <dbReference type="ARBA" id="ARBA00023157"/>
    </source>
</evidence>
<dbReference type="InterPro" id="IPR018097">
    <property type="entry name" value="EGF_Ca-bd_CS"/>
</dbReference>
<keyword evidence="4 15" id="KW-0812">Transmembrane</keyword>
<evidence type="ECO:0000313" key="21">
    <source>
        <dbReference type="RefSeq" id="XP_019616639.1"/>
    </source>
</evidence>
<dbReference type="PROSITE" id="PS50025">
    <property type="entry name" value="LAM_G_DOMAIN"/>
    <property type="match status" value="1"/>
</dbReference>
<dbReference type="InterPro" id="IPR000436">
    <property type="entry name" value="Sushi_SCR_CCP_dom"/>
</dbReference>
<keyword evidence="20" id="KW-1185">Reference proteome</keyword>
<dbReference type="InterPro" id="IPR013320">
    <property type="entry name" value="ConA-like_dom_sf"/>
</dbReference>
<dbReference type="SUPFAM" id="SSF82895">
    <property type="entry name" value="TSP-1 type 1 repeat"/>
    <property type="match status" value="1"/>
</dbReference>
<dbReference type="Pfam" id="PF13385">
    <property type="entry name" value="Laminin_G_3"/>
    <property type="match status" value="1"/>
</dbReference>
<organism evidence="20 21">
    <name type="scientific">Branchiostoma belcheri</name>
    <name type="common">Amphioxus</name>
    <dbReference type="NCBI Taxonomy" id="7741"/>
    <lineage>
        <taxon>Eukaryota</taxon>
        <taxon>Metazoa</taxon>
        <taxon>Chordata</taxon>
        <taxon>Cephalochordata</taxon>
        <taxon>Leptocardii</taxon>
        <taxon>Amphioxiformes</taxon>
        <taxon>Branchiostomatidae</taxon>
        <taxon>Branchiostoma</taxon>
    </lineage>
</organism>
<keyword evidence="9 15" id="KW-0472">Membrane</keyword>
<name>A0A6P4Y2K9_BRABE</name>
<proteinExistence type="predicted"/>
<evidence type="ECO:0000256" key="9">
    <source>
        <dbReference type="ARBA" id="ARBA00023136"/>
    </source>
</evidence>
<dbReference type="InterPro" id="IPR000152">
    <property type="entry name" value="EGF-type_Asp/Asn_hydroxyl_site"/>
</dbReference>
<dbReference type="SMART" id="SM00181">
    <property type="entry name" value="EGF"/>
    <property type="match status" value="2"/>
</dbReference>
<dbReference type="InterPro" id="IPR001881">
    <property type="entry name" value="EGF-like_Ca-bd_dom"/>
</dbReference>
<feature type="transmembrane region" description="Helical" evidence="15">
    <location>
        <begin position="1465"/>
        <end position="1487"/>
    </location>
</feature>
<evidence type="ECO:0000256" key="8">
    <source>
        <dbReference type="ARBA" id="ARBA00022989"/>
    </source>
</evidence>
<dbReference type="Gene3D" id="2.20.100.10">
    <property type="entry name" value="Thrombospondin type-1 (TSP1) repeat"/>
    <property type="match status" value="1"/>
</dbReference>
<dbReference type="InterPro" id="IPR036383">
    <property type="entry name" value="TSP1_rpt_sf"/>
</dbReference>
<dbReference type="CDD" id="cd00033">
    <property type="entry name" value="CCP"/>
    <property type="match status" value="3"/>
</dbReference>
<dbReference type="PROSITE" id="PS50923">
    <property type="entry name" value="SUSHI"/>
    <property type="match status" value="3"/>
</dbReference>
<evidence type="ECO:0000256" key="14">
    <source>
        <dbReference type="SAM" id="MobiDB-lite"/>
    </source>
</evidence>
<dbReference type="Gene3D" id="2.10.50.10">
    <property type="entry name" value="Tumor Necrosis Factor Receptor, subunit A, domain 2"/>
    <property type="match status" value="3"/>
</dbReference>
<protein>
    <submittedName>
        <fullName evidence="21">Sushi, von Willebrand factor type A, EGF and pentraxin domain-containing protein 1-like</fullName>
    </submittedName>
</protein>
<evidence type="ECO:0000256" key="7">
    <source>
        <dbReference type="ARBA" id="ARBA00022976"/>
    </source>
</evidence>
<dbReference type="PROSITE" id="PS01187">
    <property type="entry name" value="EGF_CA"/>
    <property type="match status" value="1"/>
</dbReference>
<dbReference type="OrthoDB" id="6147614at2759"/>
<keyword evidence="13" id="KW-0768">Sushi</keyword>
<gene>
    <name evidence="21" type="primary">LOC109464142</name>
</gene>
<feature type="disulfide bond" evidence="12">
    <location>
        <begin position="1052"/>
        <end position="1061"/>
    </location>
</feature>
<comment type="caution">
    <text evidence="12">Lacks conserved residue(s) required for the propagation of feature annotation.</text>
</comment>
<dbReference type="PANTHER" id="PTHR46343:SF2">
    <property type="entry name" value="SUSHI_VON WILLEBRAND FACTOR TYPE A_EGF_PENTRAXIN DOMAIN-CONTAINING 1"/>
    <property type="match status" value="1"/>
</dbReference>
<reference evidence="21" key="1">
    <citation type="submission" date="2025-08" db="UniProtKB">
        <authorList>
            <consortium name="RefSeq"/>
        </authorList>
    </citation>
    <scope>IDENTIFICATION</scope>
    <source>
        <tissue evidence="21">Gonad</tissue>
    </source>
</reference>
<dbReference type="InterPro" id="IPR043555">
    <property type="entry name" value="SRPX-like"/>
</dbReference>
<evidence type="ECO:0000259" key="17">
    <source>
        <dbReference type="PROSITE" id="PS50026"/>
    </source>
</evidence>
<dbReference type="Gene3D" id="2.10.70.10">
    <property type="entry name" value="Complement Module, domain 1"/>
    <property type="match status" value="4"/>
</dbReference>
<dbReference type="CDD" id="cd00054">
    <property type="entry name" value="EGF_CA"/>
    <property type="match status" value="2"/>
</dbReference>
<dbReference type="RefSeq" id="XP_019616639.1">
    <property type="nucleotide sequence ID" value="XM_019761080.1"/>
</dbReference>
<keyword evidence="6" id="KW-0677">Repeat</keyword>
<feature type="domain" description="Laminin G" evidence="16">
    <location>
        <begin position="797"/>
        <end position="955"/>
    </location>
</feature>
<dbReference type="FunFam" id="2.10.50.10:FF:000018">
    <property type="entry name" value="Sushi, von Willebrand factor type A, EGF and pentraxin domain-containing 1"/>
    <property type="match status" value="1"/>
</dbReference>
<dbReference type="SMART" id="SM00032">
    <property type="entry name" value="CCP"/>
    <property type="match status" value="4"/>
</dbReference>